<keyword evidence="2" id="KW-1185">Reference proteome</keyword>
<dbReference type="VEuPathDB" id="FungiDB:RhiirA1_450209"/>
<dbReference type="AlphaFoldDB" id="A0A2I1HXI3"/>
<comment type="caution">
    <text evidence="1">The sequence shown here is derived from an EMBL/GenBank/DDBJ whole genome shotgun (WGS) entry which is preliminary data.</text>
</comment>
<accession>A0A2I1HXI3</accession>
<evidence type="ECO:0008006" key="3">
    <source>
        <dbReference type="Google" id="ProtNLM"/>
    </source>
</evidence>
<name>A0A2I1HXI3_9GLOM</name>
<reference evidence="1 2" key="1">
    <citation type="submission" date="2015-10" db="EMBL/GenBank/DDBJ databases">
        <title>Genome analyses suggest a sexual origin of heterokaryosis in a supposedly ancient asexual fungus.</title>
        <authorList>
            <person name="Ropars J."/>
            <person name="Sedzielewska K."/>
            <person name="Noel J."/>
            <person name="Charron P."/>
            <person name="Farinelli L."/>
            <person name="Marton T."/>
            <person name="Kruger M."/>
            <person name="Pelin A."/>
            <person name="Brachmann A."/>
            <person name="Corradi N."/>
        </authorList>
    </citation>
    <scope>NUCLEOTIDE SEQUENCE [LARGE SCALE GENOMIC DNA]</scope>
    <source>
        <strain evidence="1 2">A4</strain>
    </source>
</reference>
<organism evidence="1 2">
    <name type="scientific">Rhizophagus irregularis</name>
    <dbReference type="NCBI Taxonomy" id="588596"/>
    <lineage>
        <taxon>Eukaryota</taxon>
        <taxon>Fungi</taxon>
        <taxon>Fungi incertae sedis</taxon>
        <taxon>Mucoromycota</taxon>
        <taxon>Glomeromycotina</taxon>
        <taxon>Glomeromycetes</taxon>
        <taxon>Glomerales</taxon>
        <taxon>Glomeraceae</taxon>
        <taxon>Rhizophagus</taxon>
    </lineage>
</organism>
<evidence type="ECO:0000313" key="2">
    <source>
        <dbReference type="Proteomes" id="UP000234323"/>
    </source>
</evidence>
<dbReference type="EMBL" id="LLXI01010923">
    <property type="protein sequence ID" value="PKY63566.1"/>
    <property type="molecule type" value="Genomic_DNA"/>
</dbReference>
<dbReference type="Proteomes" id="UP000234323">
    <property type="component" value="Unassembled WGS sequence"/>
</dbReference>
<sequence length="138" mass="15603">MELNIPVPKLKISDSISLCAEAWKAVTSETIHNCWTKTGILPSVINLPSPPNEEQDDDNNNLNEIDEVQKLLDQYGNFAFSELMSAEEFILIDDNNNYGEEEITDEEIVNMIKSNEMDLAEEEIVLQPKISASEKFVI</sequence>
<dbReference type="VEuPathDB" id="FungiDB:RhiirFUN_004795"/>
<evidence type="ECO:0000313" key="1">
    <source>
        <dbReference type="EMBL" id="PKY63566.1"/>
    </source>
</evidence>
<protein>
    <recommendedName>
        <fullName evidence="3">DDE-1 domain-containing protein</fullName>
    </recommendedName>
</protein>
<proteinExistence type="predicted"/>
<gene>
    <name evidence="1" type="ORF">RhiirA4_493003</name>
</gene>